<keyword evidence="2" id="KW-1185">Reference proteome</keyword>
<dbReference type="AlphaFoldDB" id="A0A061ELU7"/>
<organism evidence="1 2">
    <name type="scientific">Theobroma cacao</name>
    <name type="common">Cacao</name>
    <name type="synonym">Cocoa</name>
    <dbReference type="NCBI Taxonomy" id="3641"/>
    <lineage>
        <taxon>Eukaryota</taxon>
        <taxon>Viridiplantae</taxon>
        <taxon>Streptophyta</taxon>
        <taxon>Embryophyta</taxon>
        <taxon>Tracheophyta</taxon>
        <taxon>Spermatophyta</taxon>
        <taxon>Magnoliopsida</taxon>
        <taxon>eudicotyledons</taxon>
        <taxon>Gunneridae</taxon>
        <taxon>Pentapetalae</taxon>
        <taxon>rosids</taxon>
        <taxon>malvids</taxon>
        <taxon>Malvales</taxon>
        <taxon>Malvaceae</taxon>
        <taxon>Byttnerioideae</taxon>
        <taxon>Theobroma</taxon>
    </lineage>
</organism>
<reference evidence="1 2" key="1">
    <citation type="journal article" date="2013" name="Genome Biol.">
        <title>The genome sequence of the most widely cultivated cacao type and its use to identify candidate genes regulating pod color.</title>
        <authorList>
            <person name="Motamayor J.C."/>
            <person name="Mockaitis K."/>
            <person name="Schmutz J."/>
            <person name="Haiminen N."/>
            <person name="Iii D.L."/>
            <person name="Cornejo O."/>
            <person name="Findley S.D."/>
            <person name="Zheng P."/>
            <person name="Utro F."/>
            <person name="Royaert S."/>
            <person name="Saski C."/>
            <person name="Jenkins J."/>
            <person name="Podicheti R."/>
            <person name="Zhao M."/>
            <person name="Scheffler B.E."/>
            <person name="Stack J.C."/>
            <person name="Feltus F.A."/>
            <person name="Mustiga G.M."/>
            <person name="Amores F."/>
            <person name="Phillips W."/>
            <person name="Marelli J.P."/>
            <person name="May G.D."/>
            <person name="Shapiro H."/>
            <person name="Ma J."/>
            <person name="Bustamante C.D."/>
            <person name="Schnell R.J."/>
            <person name="Main D."/>
            <person name="Gilbert D."/>
            <person name="Parida L."/>
            <person name="Kuhn D.N."/>
        </authorList>
    </citation>
    <scope>NUCLEOTIDE SEQUENCE [LARGE SCALE GENOMIC DNA]</scope>
    <source>
        <strain evidence="2">cv. Matina 1-6</strain>
    </source>
</reference>
<dbReference type="InParanoid" id="A0A061ELU7"/>
<accession>A0A061ELU7</accession>
<proteinExistence type="predicted"/>
<sequence length="51" mass="5686">MSAIMHEEKLSEDSLTSGGRGLAVVVARVCLDLRRKSKDGFPWGNIRIEQK</sequence>
<dbReference type="HOGENOM" id="CLU_3110293_0_0_1"/>
<dbReference type="Gramene" id="EOY05811">
    <property type="protein sequence ID" value="EOY05811"/>
    <property type="gene ID" value="TCM_046770"/>
</dbReference>
<name>A0A061ELU7_THECC</name>
<evidence type="ECO:0000313" key="2">
    <source>
        <dbReference type="Proteomes" id="UP000026915"/>
    </source>
</evidence>
<gene>
    <name evidence="1" type="ORF">TCM_046770</name>
</gene>
<dbReference type="EMBL" id="CM001882">
    <property type="protein sequence ID" value="EOY05811.1"/>
    <property type="molecule type" value="Genomic_DNA"/>
</dbReference>
<evidence type="ECO:0000313" key="1">
    <source>
        <dbReference type="EMBL" id="EOY05811.1"/>
    </source>
</evidence>
<dbReference type="Proteomes" id="UP000026915">
    <property type="component" value="Chromosome 4"/>
</dbReference>
<protein>
    <submittedName>
        <fullName evidence="1">Uncharacterized protein</fullName>
    </submittedName>
</protein>